<comment type="function">
    <text evidence="1 9">Catalyzes the insertion of molybdate into adenylated molybdopterin with the concomitant release of AMP.</text>
</comment>
<dbReference type="InterPro" id="IPR001453">
    <property type="entry name" value="MoaB/Mog_dom"/>
</dbReference>
<accession>A0ABQ4MKN8</accession>
<evidence type="ECO:0000256" key="9">
    <source>
        <dbReference type="RuleBase" id="RU365090"/>
    </source>
</evidence>
<dbReference type="NCBIfam" id="NF045515">
    <property type="entry name" value="Glp_gephyrin"/>
    <property type="match status" value="1"/>
</dbReference>
<comment type="caution">
    <text evidence="11">The sequence shown here is derived from an EMBL/GenBank/DDBJ whole genome shotgun (WGS) entry which is preliminary data.</text>
</comment>
<dbReference type="SUPFAM" id="SSF63867">
    <property type="entry name" value="MoeA C-terminal domain-like"/>
    <property type="match status" value="1"/>
</dbReference>
<dbReference type="SUPFAM" id="SSF53218">
    <property type="entry name" value="Molybdenum cofactor biosynthesis proteins"/>
    <property type="match status" value="1"/>
</dbReference>
<comment type="similarity">
    <text evidence="3 9">Belongs to the MoeA family.</text>
</comment>
<dbReference type="Gene3D" id="3.90.105.10">
    <property type="entry name" value="Molybdopterin biosynthesis moea protein, domain 2"/>
    <property type="match status" value="1"/>
</dbReference>
<dbReference type="InterPro" id="IPR036135">
    <property type="entry name" value="MoeA_linker/N_sf"/>
</dbReference>
<evidence type="ECO:0000256" key="1">
    <source>
        <dbReference type="ARBA" id="ARBA00002901"/>
    </source>
</evidence>
<reference evidence="11 12" key="1">
    <citation type="submission" date="2021-03" db="EMBL/GenBank/DDBJ databases">
        <title>Antimicrobial resistance genes in bacteria isolated from Japanese honey, and their potential for conferring macrolide and lincosamide resistance in the American foulbrood pathogen Paenibacillus larvae.</title>
        <authorList>
            <person name="Okamoto M."/>
            <person name="Kumagai M."/>
            <person name="Kanamori H."/>
            <person name="Takamatsu D."/>
        </authorList>
    </citation>
    <scope>NUCLEOTIDE SEQUENCE [LARGE SCALE GENOMIC DNA]</scope>
    <source>
        <strain evidence="11 12">J42TS3</strain>
    </source>
</reference>
<evidence type="ECO:0000313" key="12">
    <source>
        <dbReference type="Proteomes" id="UP000679992"/>
    </source>
</evidence>
<dbReference type="SUPFAM" id="SSF63882">
    <property type="entry name" value="MoeA N-terminal region -like"/>
    <property type="match status" value="1"/>
</dbReference>
<comment type="pathway">
    <text evidence="2 9">Cofactor biosynthesis; molybdopterin biosynthesis.</text>
</comment>
<dbReference type="EMBL" id="BOSL01000027">
    <property type="protein sequence ID" value="GIP55990.1"/>
    <property type="molecule type" value="Genomic_DNA"/>
</dbReference>
<organism evidence="11 12">
    <name type="scientific">Paenibacillus vini</name>
    <dbReference type="NCBI Taxonomy" id="1476024"/>
    <lineage>
        <taxon>Bacteria</taxon>
        <taxon>Bacillati</taxon>
        <taxon>Bacillota</taxon>
        <taxon>Bacilli</taxon>
        <taxon>Bacillales</taxon>
        <taxon>Paenibacillaceae</taxon>
        <taxon>Paenibacillus</taxon>
    </lineage>
</organism>
<keyword evidence="9" id="KW-0460">Magnesium</keyword>
<feature type="domain" description="MoaB/Mog" evidence="10">
    <location>
        <begin position="199"/>
        <end position="337"/>
    </location>
</feature>
<dbReference type="Proteomes" id="UP000679992">
    <property type="component" value="Unassembled WGS sequence"/>
</dbReference>
<keyword evidence="7 9" id="KW-0501">Molybdenum cofactor biosynthesis</keyword>
<dbReference type="SMART" id="SM00852">
    <property type="entry name" value="MoCF_biosynth"/>
    <property type="match status" value="1"/>
</dbReference>
<proteinExistence type="inferred from homology"/>
<dbReference type="InterPro" id="IPR036688">
    <property type="entry name" value="MoeA_C_domain_IV_sf"/>
</dbReference>
<dbReference type="CDD" id="cd00887">
    <property type="entry name" value="MoeA"/>
    <property type="match status" value="1"/>
</dbReference>
<sequence length="425" mass="45910">MNTSFSDGKEEKFKRKAISVKEGQTRILSYVRRSETERVPLPEAQGRILAEDVLAPHPYPHFRRSGMDGFAVISSDTLGCSAETPVFLEVVDEIPCGSLPSVALVPGTVSRIMTGAKVPDEADAVVMFEMTESSESQGRAYIQLKREIKPGSNVTPVGLELQEGELILEKGRRLSAGEISVLATFGIYNVPVVKRPSVAIFSTGSELLGVEEPLQDGRIRNSNTYMLASQIRDAGGEPFILEAIADDLGTARQKVQDAFELYDLVVTTGGVSVGDFDIMADLVAGDDVEMLFNKITMRPGSVTTAAVKNGKLLFALSGNPGACFVGFELFVRPAIGTMLGIGDPFLKEIQVELGREYVKVNNFTRFVRGRLELKEGRFVAFPAALDESSVMITIKDSDVLIVIPPSSRGVAAGEMVSVLQLPGSR</sequence>
<name>A0ABQ4MKN8_9BACL</name>
<dbReference type="Gene3D" id="2.170.190.11">
    <property type="entry name" value="Molybdopterin biosynthesis moea protein, domain 3"/>
    <property type="match status" value="1"/>
</dbReference>
<evidence type="ECO:0000256" key="4">
    <source>
        <dbReference type="ARBA" id="ARBA00013269"/>
    </source>
</evidence>
<dbReference type="NCBIfam" id="TIGR00177">
    <property type="entry name" value="molyb_syn"/>
    <property type="match status" value="1"/>
</dbReference>
<keyword evidence="12" id="KW-1185">Reference proteome</keyword>
<evidence type="ECO:0000256" key="5">
    <source>
        <dbReference type="ARBA" id="ARBA00021108"/>
    </source>
</evidence>
<evidence type="ECO:0000259" key="10">
    <source>
        <dbReference type="SMART" id="SM00852"/>
    </source>
</evidence>
<evidence type="ECO:0000256" key="3">
    <source>
        <dbReference type="ARBA" id="ARBA00010763"/>
    </source>
</evidence>
<dbReference type="Pfam" id="PF03453">
    <property type="entry name" value="MoeA_N"/>
    <property type="match status" value="1"/>
</dbReference>
<comment type="cofactor">
    <cofactor evidence="9">
        <name>Mg(2+)</name>
        <dbReference type="ChEBI" id="CHEBI:18420"/>
    </cofactor>
</comment>
<dbReference type="PANTHER" id="PTHR10192">
    <property type="entry name" value="MOLYBDOPTERIN BIOSYNTHESIS PROTEIN"/>
    <property type="match status" value="1"/>
</dbReference>
<keyword evidence="9" id="KW-0808">Transferase</keyword>
<dbReference type="Pfam" id="PF03454">
    <property type="entry name" value="MoeA_C"/>
    <property type="match status" value="1"/>
</dbReference>
<keyword evidence="9" id="KW-0479">Metal-binding</keyword>
<dbReference type="EC" id="2.10.1.1" evidence="4 9"/>
<protein>
    <recommendedName>
        <fullName evidence="5 9">Molybdopterin molybdenumtransferase</fullName>
        <ecNumber evidence="4 9">2.10.1.1</ecNumber>
    </recommendedName>
</protein>
<dbReference type="InterPro" id="IPR005110">
    <property type="entry name" value="MoeA_linker/N"/>
</dbReference>
<keyword evidence="6 9" id="KW-0500">Molybdenum</keyword>
<dbReference type="InterPro" id="IPR038987">
    <property type="entry name" value="MoeA-like"/>
</dbReference>
<comment type="catalytic activity">
    <reaction evidence="8">
        <text>adenylyl-molybdopterin + molybdate = Mo-molybdopterin + AMP + H(+)</text>
        <dbReference type="Rhea" id="RHEA:35047"/>
        <dbReference type="ChEBI" id="CHEBI:15378"/>
        <dbReference type="ChEBI" id="CHEBI:36264"/>
        <dbReference type="ChEBI" id="CHEBI:62727"/>
        <dbReference type="ChEBI" id="CHEBI:71302"/>
        <dbReference type="ChEBI" id="CHEBI:456215"/>
        <dbReference type="EC" id="2.10.1.1"/>
    </reaction>
</comment>
<dbReference type="Gene3D" id="3.40.980.10">
    <property type="entry name" value="MoaB/Mog-like domain"/>
    <property type="match status" value="1"/>
</dbReference>
<evidence type="ECO:0000256" key="6">
    <source>
        <dbReference type="ARBA" id="ARBA00022505"/>
    </source>
</evidence>
<evidence type="ECO:0000256" key="2">
    <source>
        <dbReference type="ARBA" id="ARBA00005046"/>
    </source>
</evidence>
<evidence type="ECO:0000313" key="11">
    <source>
        <dbReference type="EMBL" id="GIP55990.1"/>
    </source>
</evidence>
<dbReference type="InterPro" id="IPR005111">
    <property type="entry name" value="MoeA_C_domain_IV"/>
</dbReference>
<dbReference type="Pfam" id="PF00994">
    <property type="entry name" value="MoCF_biosynth"/>
    <property type="match status" value="1"/>
</dbReference>
<gene>
    <name evidence="11" type="ORF">J42TS3_50250</name>
</gene>
<dbReference type="InterPro" id="IPR036425">
    <property type="entry name" value="MoaB/Mog-like_dom_sf"/>
</dbReference>
<dbReference type="PANTHER" id="PTHR10192:SF5">
    <property type="entry name" value="GEPHYRIN"/>
    <property type="match status" value="1"/>
</dbReference>
<evidence type="ECO:0000256" key="8">
    <source>
        <dbReference type="ARBA" id="ARBA00047317"/>
    </source>
</evidence>
<dbReference type="RefSeq" id="WP_213656738.1">
    <property type="nucleotide sequence ID" value="NZ_BOSL01000027.1"/>
</dbReference>
<evidence type="ECO:0000256" key="7">
    <source>
        <dbReference type="ARBA" id="ARBA00023150"/>
    </source>
</evidence>
<dbReference type="Gene3D" id="2.40.340.10">
    <property type="entry name" value="MoeA, C-terminal, domain IV"/>
    <property type="match status" value="1"/>
</dbReference>